<reference evidence="1 2" key="1">
    <citation type="submission" date="2015-03" db="EMBL/GenBank/DDBJ databases">
        <authorList>
            <person name="Murphy D."/>
        </authorList>
    </citation>
    <scope>NUCLEOTIDE SEQUENCE [LARGE SCALE GENOMIC DNA]</scope>
    <source>
        <strain evidence="1 2">68/02</strain>
    </source>
</reference>
<dbReference type="Proteomes" id="UP000042054">
    <property type="component" value="Unassembled WGS sequence"/>
</dbReference>
<sequence length="83" mass="9738">MTDEISTCLNTVLALIGYFYIISKSVRWAGINIWKQWDKRKKEDRKQKAINELYDAFNLSELTDGDTMKVVTKNGLTIMMFRK</sequence>
<dbReference type="InterPro" id="IPR031858">
    <property type="entry name" value="DUF4752"/>
</dbReference>
<proteinExistence type="predicted"/>
<dbReference type="Pfam" id="PF15944">
    <property type="entry name" value="DUF4752"/>
    <property type="match status" value="1"/>
</dbReference>
<name>A0A0U1HQT9_YERRO</name>
<evidence type="ECO:0000313" key="1">
    <source>
        <dbReference type="EMBL" id="CQI88930.1"/>
    </source>
</evidence>
<evidence type="ECO:0000313" key="2">
    <source>
        <dbReference type="Proteomes" id="UP000042054"/>
    </source>
</evidence>
<accession>A0A0U1HQT9</accession>
<dbReference type="OrthoDB" id="6629750at2"/>
<gene>
    <name evidence="1" type="ORF">ERS008555_01281</name>
</gene>
<organism evidence="1 2">
    <name type="scientific">Yersinia rohdei</name>
    <dbReference type="NCBI Taxonomy" id="29485"/>
    <lineage>
        <taxon>Bacteria</taxon>
        <taxon>Pseudomonadati</taxon>
        <taxon>Pseudomonadota</taxon>
        <taxon>Gammaproteobacteria</taxon>
        <taxon>Enterobacterales</taxon>
        <taxon>Yersiniaceae</taxon>
        <taxon>Yersinia</taxon>
    </lineage>
</organism>
<dbReference type="AlphaFoldDB" id="A0A0U1HQT9"/>
<dbReference type="RefSeq" id="WP_050534763.1">
    <property type="nucleotide sequence ID" value="NZ_CABIHU010000052.1"/>
</dbReference>
<evidence type="ECO:0008006" key="3">
    <source>
        <dbReference type="Google" id="ProtNLM"/>
    </source>
</evidence>
<protein>
    <recommendedName>
        <fullName evidence="3">DUF4752 family protein</fullName>
    </recommendedName>
</protein>
<dbReference type="EMBL" id="CTKE01000005">
    <property type="protein sequence ID" value="CQI88930.1"/>
    <property type="molecule type" value="Genomic_DNA"/>
</dbReference>